<evidence type="ECO:0000259" key="1">
    <source>
        <dbReference type="Pfam" id="PF07486"/>
    </source>
</evidence>
<reference evidence="2" key="1">
    <citation type="submission" date="2019-08" db="EMBL/GenBank/DDBJ databases">
        <authorList>
            <person name="Kucharzyk K."/>
            <person name="Murdoch R.W."/>
            <person name="Higgins S."/>
            <person name="Loffler F."/>
        </authorList>
    </citation>
    <scope>NUCLEOTIDE SEQUENCE</scope>
</reference>
<dbReference type="Gene3D" id="1.10.10.2520">
    <property type="entry name" value="Cell wall hydrolase SleB, domain 1"/>
    <property type="match status" value="1"/>
</dbReference>
<proteinExistence type="predicted"/>
<dbReference type="InterPro" id="IPR011105">
    <property type="entry name" value="Cell_wall_hydrolase_SleB"/>
</dbReference>
<dbReference type="Pfam" id="PF07486">
    <property type="entry name" value="Hydrolase_2"/>
    <property type="match status" value="1"/>
</dbReference>
<name>A0A645IPI7_9ZZZZ</name>
<organism evidence="2">
    <name type="scientific">bioreactor metagenome</name>
    <dbReference type="NCBI Taxonomy" id="1076179"/>
    <lineage>
        <taxon>unclassified sequences</taxon>
        <taxon>metagenomes</taxon>
        <taxon>ecological metagenomes</taxon>
    </lineage>
</organism>
<dbReference type="Gene3D" id="6.20.240.60">
    <property type="match status" value="1"/>
</dbReference>
<protein>
    <submittedName>
        <fullName evidence="2">Spore cortex-lytic enzyme</fullName>
    </submittedName>
</protein>
<sequence>MGPQTLKALGLTGGAPPSTGDLDIQLLAKVISAESRDEPYVGQVAVGAVIMNRIEHPSFPNTLPGVVYQPGAFTCMDDGQIDQPIADSCYRAAADALAGVDPSGGAVYYYNPETATNKWIRGLPIIKTIGKHVFCSAS</sequence>
<dbReference type="GO" id="GO:0016787">
    <property type="term" value="F:hydrolase activity"/>
    <property type="evidence" value="ECO:0007669"/>
    <property type="project" value="InterPro"/>
</dbReference>
<dbReference type="AlphaFoldDB" id="A0A645IPI7"/>
<dbReference type="EMBL" id="VSSQ01118310">
    <property type="protein sequence ID" value="MPN52319.1"/>
    <property type="molecule type" value="Genomic_DNA"/>
</dbReference>
<dbReference type="InterPro" id="IPR042047">
    <property type="entry name" value="SleB_dom1"/>
</dbReference>
<evidence type="ECO:0000313" key="2">
    <source>
        <dbReference type="EMBL" id="MPN52319.1"/>
    </source>
</evidence>
<accession>A0A645IPI7</accession>
<comment type="caution">
    <text evidence="2">The sequence shown here is derived from an EMBL/GenBank/DDBJ whole genome shotgun (WGS) entry which is preliminary data.</text>
</comment>
<gene>
    <name evidence="2" type="primary">sleB_4</name>
    <name evidence="2" type="ORF">SDC9_199975</name>
</gene>
<feature type="domain" description="Cell wall hydrolase SleB" evidence="1">
    <location>
        <begin position="38"/>
        <end position="135"/>
    </location>
</feature>